<dbReference type="Proteomes" id="UP000217209">
    <property type="component" value="Chromosome"/>
</dbReference>
<dbReference type="SUPFAM" id="SSF51182">
    <property type="entry name" value="RmlC-like cupins"/>
    <property type="match status" value="1"/>
</dbReference>
<evidence type="ECO:0000259" key="1">
    <source>
        <dbReference type="Pfam" id="PF05726"/>
    </source>
</evidence>
<evidence type="ECO:0000313" key="2">
    <source>
        <dbReference type="EMBL" id="AQQ16330.1"/>
    </source>
</evidence>
<dbReference type="KEGG" id="cgv:CGLAU_12010"/>
<dbReference type="InterPro" id="IPR012093">
    <property type="entry name" value="Pirin"/>
</dbReference>
<dbReference type="InterPro" id="IPR011051">
    <property type="entry name" value="RmlC_Cupin_sf"/>
</dbReference>
<evidence type="ECO:0000313" key="3">
    <source>
        <dbReference type="Proteomes" id="UP000217209"/>
    </source>
</evidence>
<proteinExistence type="predicted"/>
<protein>
    <recommendedName>
        <fullName evidence="1">Pirin C-terminal domain-containing protein</fullName>
    </recommendedName>
</protein>
<organism evidence="2 3">
    <name type="scientific">Corynebacterium glaucum</name>
    <dbReference type="NCBI Taxonomy" id="187491"/>
    <lineage>
        <taxon>Bacteria</taxon>
        <taxon>Bacillati</taxon>
        <taxon>Actinomycetota</taxon>
        <taxon>Actinomycetes</taxon>
        <taxon>Mycobacteriales</taxon>
        <taxon>Corynebacteriaceae</taxon>
        <taxon>Corynebacterium</taxon>
    </lineage>
</organism>
<dbReference type="InterPro" id="IPR008778">
    <property type="entry name" value="Pirin_C_dom"/>
</dbReference>
<dbReference type="PANTHER" id="PTHR13903">
    <property type="entry name" value="PIRIN-RELATED"/>
    <property type="match status" value="1"/>
</dbReference>
<keyword evidence="3" id="KW-1185">Reference proteome</keyword>
<dbReference type="EMBL" id="CP019688">
    <property type="protein sequence ID" value="AQQ16330.1"/>
    <property type="molecule type" value="Genomic_DNA"/>
</dbReference>
<dbReference type="InterPro" id="IPR014710">
    <property type="entry name" value="RmlC-like_jellyroll"/>
</dbReference>
<reference evidence="2 3" key="1">
    <citation type="submission" date="2016-12" db="EMBL/GenBank/DDBJ databases">
        <authorList>
            <person name="Song W.-J."/>
            <person name="Kurnit D.M."/>
        </authorList>
    </citation>
    <scope>NUCLEOTIDE SEQUENCE [LARGE SCALE GENOMIC DNA]</scope>
    <source>
        <strain evidence="2 3">DSM 30827</strain>
    </source>
</reference>
<dbReference type="Pfam" id="PF05726">
    <property type="entry name" value="Pirin_C"/>
    <property type="match status" value="1"/>
</dbReference>
<gene>
    <name evidence="2" type="ORF">CGLAU_12010</name>
</gene>
<dbReference type="PANTHER" id="PTHR13903:SF8">
    <property type="entry name" value="PIRIN"/>
    <property type="match status" value="1"/>
</dbReference>
<sequence length="226" mass="23181">MDNRLNSTENRRSEQGRIGAWDFAAVFSSDGDGGGARVAPRAGHQTVVWVIDGEVRHAGPHGLEERVGAGAASVATSPAGGSALRTTAGSGAVGVCLDAAVPQGASGRLEVYAPEVFTLRSVTTAVSGEARVFVGELFGQSSPVETHTPLVAAELRLEPGTEVALVLNEAFEYGLLAVTDGIEVQRVAVPRGEVGYTGTGNKTWGVKNTSSTPARAVLFGGEPLAN</sequence>
<name>A0A1Q2HZW9_9CORY</name>
<dbReference type="Gene3D" id="2.60.120.10">
    <property type="entry name" value="Jelly Rolls"/>
    <property type="match status" value="1"/>
</dbReference>
<accession>A0A1Q2HZW9</accession>
<dbReference type="AlphaFoldDB" id="A0A1Q2HZW9"/>
<feature type="domain" description="Pirin C-terminal" evidence="1">
    <location>
        <begin position="153"/>
        <end position="225"/>
    </location>
</feature>